<keyword evidence="3" id="KW-1185">Reference proteome</keyword>
<keyword evidence="1" id="KW-0812">Transmembrane</keyword>
<gene>
    <name evidence="2" type="ORF">KOW79_013512</name>
</gene>
<comment type="caution">
    <text evidence="2">The sequence shown here is derived from an EMBL/GenBank/DDBJ whole genome shotgun (WGS) entry which is preliminary data.</text>
</comment>
<dbReference type="Proteomes" id="UP000824219">
    <property type="component" value="Linkage Group LG15"/>
</dbReference>
<evidence type="ECO:0000313" key="3">
    <source>
        <dbReference type="Proteomes" id="UP000824219"/>
    </source>
</evidence>
<name>A0A9D3SH89_9TELE</name>
<dbReference type="AlphaFoldDB" id="A0A9D3SH89"/>
<dbReference type="EMBL" id="JAHKSW010000015">
    <property type="protein sequence ID" value="KAG7323810.1"/>
    <property type="molecule type" value="Genomic_DNA"/>
</dbReference>
<evidence type="ECO:0000313" key="2">
    <source>
        <dbReference type="EMBL" id="KAG7323810.1"/>
    </source>
</evidence>
<reference evidence="2 3" key="1">
    <citation type="submission" date="2021-06" db="EMBL/GenBank/DDBJ databases">
        <title>Chromosome-level genome assembly of the red-tail catfish (Hemibagrus wyckioides).</title>
        <authorList>
            <person name="Shao F."/>
        </authorList>
    </citation>
    <scope>NUCLEOTIDE SEQUENCE [LARGE SCALE GENOMIC DNA]</scope>
    <source>
        <strain evidence="2">EC202008001</strain>
        <tissue evidence="2">Blood</tissue>
    </source>
</reference>
<sequence length="136" mass="13914">MHSPTVRCSSIAALHDNASTCCEPSRSATSHARSISRCSSQLTPALSSLPHVCSCISVLRCSQCVALHGAYCSAAVYAAAAAVNHARCALAALMVNLALPVLACAAPVAAALLCAGLRCMAALQRWLHSAAAMHSQ</sequence>
<keyword evidence="1" id="KW-1133">Transmembrane helix</keyword>
<keyword evidence="1" id="KW-0472">Membrane</keyword>
<accession>A0A9D3SH89</accession>
<organism evidence="2 3">
    <name type="scientific">Hemibagrus wyckioides</name>
    <dbReference type="NCBI Taxonomy" id="337641"/>
    <lineage>
        <taxon>Eukaryota</taxon>
        <taxon>Metazoa</taxon>
        <taxon>Chordata</taxon>
        <taxon>Craniata</taxon>
        <taxon>Vertebrata</taxon>
        <taxon>Euteleostomi</taxon>
        <taxon>Actinopterygii</taxon>
        <taxon>Neopterygii</taxon>
        <taxon>Teleostei</taxon>
        <taxon>Ostariophysi</taxon>
        <taxon>Siluriformes</taxon>
        <taxon>Bagridae</taxon>
        <taxon>Hemibagrus</taxon>
    </lineage>
</organism>
<proteinExistence type="predicted"/>
<evidence type="ECO:0000256" key="1">
    <source>
        <dbReference type="SAM" id="Phobius"/>
    </source>
</evidence>
<feature type="transmembrane region" description="Helical" evidence="1">
    <location>
        <begin position="97"/>
        <end position="117"/>
    </location>
</feature>
<protein>
    <submittedName>
        <fullName evidence="2">Uncharacterized protein</fullName>
    </submittedName>
</protein>